<dbReference type="InterPro" id="IPR033896">
    <property type="entry name" value="MEF2-like_N"/>
</dbReference>
<feature type="domain" description="MADS-box" evidence="7">
    <location>
        <begin position="1"/>
        <end position="61"/>
    </location>
</feature>
<keyword evidence="2" id="KW-0805">Transcription regulation</keyword>
<feature type="coiled-coil region" evidence="6">
    <location>
        <begin position="81"/>
        <end position="170"/>
    </location>
</feature>
<organism evidence="9">
    <name type="scientific">Erycina pusilla</name>
    <dbReference type="NCBI Taxonomy" id="154679"/>
    <lineage>
        <taxon>Eukaryota</taxon>
        <taxon>Viridiplantae</taxon>
        <taxon>Streptophyta</taxon>
        <taxon>Embryophyta</taxon>
        <taxon>Tracheophyta</taxon>
        <taxon>Spermatophyta</taxon>
        <taxon>Magnoliopsida</taxon>
        <taxon>Liliopsida</taxon>
        <taxon>Asparagales</taxon>
        <taxon>Orchidaceae</taxon>
        <taxon>Epidendroideae</taxon>
        <taxon>Cymbidieae</taxon>
        <taxon>Oncidiinae</taxon>
        <taxon>Erycina</taxon>
    </lineage>
</organism>
<keyword evidence="5" id="KW-0539">Nucleus</keyword>
<dbReference type="CDD" id="cd00265">
    <property type="entry name" value="MADS_MEF2_like"/>
    <property type="match status" value="1"/>
</dbReference>
<gene>
    <name evidence="9" type="primary">MADS33</name>
</gene>
<keyword evidence="6" id="KW-0175">Coiled coil</keyword>
<keyword evidence="3" id="KW-0238">DNA-binding</keyword>
<dbReference type="PRINTS" id="PR00404">
    <property type="entry name" value="MADSDOMAIN"/>
</dbReference>
<dbReference type="Pfam" id="PF01486">
    <property type="entry name" value="K-box"/>
    <property type="match status" value="1"/>
</dbReference>
<reference evidence="9" key="1">
    <citation type="submission" date="2014-11" db="EMBL/GenBank/DDBJ databases">
        <title>Draft genome sequences of the model orchid Erycina pusilla.</title>
        <authorList>
            <person name="Lin C.-S."/>
            <person name="Huang Y.-T."/>
            <person name="Albert V.A."/>
            <person name="Lin S.-Y."/>
            <person name="Ou C.-I."/>
            <person name="Hsu C.-T."/>
            <person name="Liao D.-C."/>
            <person name="Wu F.-H."/>
            <person name="Chang W.-J."/>
            <person name="Shih M.-C."/>
            <person name="Su Y.-H."/>
            <person name="Ho B.-C."/>
            <person name="Yu S.-L."/>
            <person name="Chan M.-T."/>
            <person name="Chen J.J.W."/>
        </authorList>
    </citation>
    <scope>NUCLEOTIDE SEQUENCE</scope>
</reference>
<accession>A0A1L1WKW8</accession>
<evidence type="ECO:0000259" key="7">
    <source>
        <dbReference type="PROSITE" id="PS50066"/>
    </source>
</evidence>
<comment type="subcellular location">
    <subcellularLocation>
        <location evidence="1">Nucleus</location>
    </subcellularLocation>
</comment>
<evidence type="ECO:0000256" key="5">
    <source>
        <dbReference type="ARBA" id="ARBA00023242"/>
    </source>
</evidence>
<protein>
    <submittedName>
        <fullName evidence="9">MADS33</fullName>
    </submittedName>
</protein>
<evidence type="ECO:0000256" key="2">
    <source>
        <dbReference type="ARBA" id="ARBA00023015"/>
    </source>
</evidence>
<dbReference type="Gene3D" id="3.40.1810.10">
    <property type="entry name" value="Transcription factor, MADS-box"/>
    <property type="match status" value="1"/>
</dbReference>
<evidence type="ECO:0000259" key="8">
    <source>
        <dbReference type="PROSITE" id="PS51297"/>
    </source>
</evidence>
<dbReference type="GO" id="GO:0005634">
    <property type="term" value="C:nucleus"/>
    <property type="evidence" value="ECO:0007669"/>
    <property type="project" value="UniProtKB-SubCell"/>
</dbReference>
<dbReference type="SUPFAM" id="SSF55455">
    <property type="entry name" value="SRF-like"/>
    <property type="match status" value="1"/>
</dbReference>
<evidence type="ECO:0000256" key="4">
    <source>
        <dbReference type="ARBA" id="ARBA00023163"/>
    </source>
</evidence>
<dbReference type="GO" id="GO:0045944">
    <property type="term" value="P:positive regulation of transcription by RNA polymerase II"/>
    <property type="evidence" value="ECO:0007669"/>
    <property type="project" value="InterPro"/>
</dbReference>
<dbReference type="Pfam" id="PF00319">
    <property type="entry name" value="SRF-TF"/>
    <property type="match status" value="1"/>
</dbReference>
<evidence type="ECO:0000256" key="6">
    <source>
        <dbReference type="SAM" id="Coils"/>
    </source>
</evidence>
<dbReference type="InterPro" id="IPR002100">
    <property type="entry name" value="TF_MADSbox"/>
</dbReference>
<evidence type="ECO:0000256" key="1">
    <source>
        <dbReference type="ARBA" id="ARBA00004123"/>
    </source>
</evidence>
<dbReference type="AlphaFoldDB" id="A0A1L1WKW8"/>
<proteinExistence type="predicted"/>
<dbReference type="PROSITE" id="PS51297">
    <property type="entry name" value="K_BOX"/>
    <property type="match status" value="1"/>
</dbReference>
<keyword evidence="4" id="KW-0804">Transcription</keyword>
<dbReference type="GO" id="GO:0003700">
    <property type="term" value="F:DNA-binding transcription factor activity"/>
    <property type="evidence" value="ECO:0007669"/>
    <property type="project" value="InterPro"/>
</dbReference>
<name>A0A1L1WKW8_9ASPA</name>
<dbReference type="PROSITE" id="PS50066">
    <property type="entry name" value="MADS_BOX_2"/>
    <property type="match status" value="1"/>
</dbReference>
<dbReference type="EMBL" id="KP241053">
    <property type="protein sequence ID" value="AIZ95379.1"/>
    <property type="molecule type" value="Genomic_DNA"/>
</dbReference>
<dbReference type="SMART" id="SM00432">
    <property type="entry name" value="MADS"/>
    <property type="match status" value="1"/>
</dbReference>
<evidence type="ECO:0000313" key="9">
    <source>
        <dbReference type="EMBL" id="AIZ95379.1"/>
    </source>
</evidence>
<dbReference type="InterPro" id="IPR036879">
    <property type="entry name" value="TF_MADSbox_sf"/>
</dbReference>
<dbReference type="InterPro" id="IPR050142">
    <property type="entry name" value="MADS-box/MEF2_TF"/>
</dbReference>
<sequence>MGRGKIALKRIDNRTTRQVTFSKRRNGLLKKAKELAVLCDAEVGIIVFSSTHRLYDFASSSMKSVIERYSKMKEDYRLDSNSEMKKEAASLRQQLYNLQENYRQLMGDINGLGLQELQTLEKQLETSLRAIREKKDRVLIDEAKDLRQKINDMEKENMQLCKRIKLSSQENLELHQKVNALTKFMGESTTSDSGPTSIDLALSPQEIETSVMQKDELKLGLQLH</sequence>
<dbReference type="GO" id="GO:0046983">
    <property type="term" value="F:protein dimerization activity"/>
    <property type="evidence" value="ECO:0007669"/>
    <property type="project" value="InterPro"/>
</dbReference>
<evidence type="ECO:0000256" key="3">
    <source>
        <dbReference type="ARBA" id="ARBA00023125"/>
    </source>
</evidence>
<dbReference type="InterPro" id="IPR002487">
    <property type="entry name" value="TF_Kbox"/>
</dbReference>
<dbReference type="GO" id="GO:0000977">
    <property type="term" value="F:RNA polymerase II transcription regulatory region sequence-specific DNA binding"/>
    <property type="evidence" value="ECO:0007669"/>
    <property type="project" value="InterPro"/>
</dbReference>
<dbReference type="PROSITE" id="PS00350">
    <property type="entry name" value="MADS_BOX_1"/>
    <property type="match status" value="1"/>
</dbReference>
<feature type="domain" description="K-box" evidence="8">
    <location>
        <begin position="81"/>
        <end position="172"/>
    </location>
</feature>
<dbReference type="PANTHER" id="PTHR48019">
    <property type="entry name" value="SERUM RESPONSE FACTOR HOMOLOG"/>
    <property type="match status" value="1"/>
</dbReference>